<dbReference type="SUPFAM" id="SSF55048">
    <property type="entry name" value="Probable ACP-binding domain of malonyl-CoA ACP transacylase"/>
    <property type="match status" value="1"/>
</dbReference>
<feature type="domain" description="Malonyl-CoA:ACP transacylase (MAT)" evidence="8">
    <location>
        <begin position="6"/>
        <end position="306"/>
    </location>
</feature>
<dbReference type="InterPro" id="IPR024925">
    <property type="entry name" value="Malonyl_CoA-ACP_transAc"/>
</dbReference>
<keyword evidence="4 6" id="KW-0012">Acyltransferase</keyword>
<feature type="active site" evidence="7">
    <location>
        <position position="92"/>
    </location>
</feature>
<dbReference type="Gene3D" id="3.40.366.10">
    <property type="entry name" value="Malonyl-Coenzyme A Acyl Carrier Protein, domain 2"/>
    <property type="match status" value="1"/>
</dbReference>
<protein>
    <recommendedName>
        <fullName evidence="2 6">Malonyl CoA-acyl carrier protein transacylase</fullName>
        <ecNumber evidence="1 6">2.3.1.39</ecNumber>
    </recommendedName>
</protein>
<evidence type="ECO:0000256" key="6">
    <source>
        <dbReference type="PIRNR" id="PIRNR000446"/>
    </source>
</evidence>
<evidence type="ECO:0000256" key="1">
    <source>
        <dbReference type="ARBA" id="ARBA00013258"/>
    </source>
</evidence>
<dbReference type="HOGENOM" id="CLU_030558_0_1_6"/>
<dbReference type="EC" id="2.3.1.39" evidence="1 6"/>
<dbReference type="Gene3D" id="3.30.70.250">
    <property type="entry name" value="Malonyl-CoA ACP transacylase, ACP-binding"/>
    <property type="match status" value="1"/>
</dbReference>
<evidence type="ECO:0000256" key="2">
    <source>
        <dbReference type="ARBA" id="ARBA00018953"/>
    </source>
</evidence>
<evidence type="ECO:0000313" key="10">
    <source>
        <dbReference type="Proteomes" id="UP000009232"/>
    </source>
</evidence>
<evidence type="ECO:0000259" key="8">
    <source>
        <dbReference type="SMART" id="SM00827"/>
    </source>
</evidence>
<evidence type="ECO:0000256" key="4">
    <source>
        <dbReference type="ARBA" id="ARBA00023315"/>
    </source>
</evidence>
<comment type="catalytic activity">
    <reaction evidence="5 6">
        <text>holo-[ACP] + malonyl-CoA = malonyl-[ACP] + CoA</text>
        <dbReference type="Rhea" id="RHEA:41792"/>
        <dbReference type="Rhea" id="RHEA-COMP:9623"/>
        <dbReference type="Rhea" id="RHEA-COMP:9685"/>
        <dbReference type="ChEBI" id="CHEBI:57287"/>
        <dbReference type="ChEBI" id="CHEBI:57384"/>
        <dbReference type="ChEBI" id="CHEBI:64479"/>
        <dbReference type="ChEBI" id="CHEBI:78449"/>
        <dbReference type="EC" id="2.3.1.39"/>
    </reaction>
</comment>
<dbReference type="OrthoDB" id="9808564at2"/>
<evidence type="ECO:0000313" key="9">
    <source>
        <dbReference type="EMBL" id="AEG31911.1"/>
    </source>
</evidence>
<dbReference type="STRING" id="717773.Thicy_1144"/>
<dbReference type="InterPro" id="IPR016036">
    <property type="entry name" value="Malonyl_transacylase_ACP-bd"/>
</dbReference>
<gene>
    <name evidence="9" type="ordered locus">Thicy_1144</name>
</gene>
<dbReference type="InterPro" id="IPR004410">
    <property type="entry name" value="Malonyl_CoA-ACP_transAc_FabD"/>
</dbReference>
<dbReference type="AlphaFoldDB" id="F6D8R0"/>
<accession>F6D8R0</accession>
<dbReference type="KEGG" id="tcy:Thicy_1144"/>
<dbReference type="GO" id="GO:0004314">
    <property type="term" value="F:[acyl-carrier-protein] S-malonyltransferase activity"/>
    <property type="evidence" value="ECO:0007669"/>
    <property type="project" value="UniProtKB-EC"/>
</dbReference>
<dbReference type="RefSeq" id="WP_013835687.1">
    <property type="nucleotide sequence ID" value="NC_015581.1"/>
</dbReference>
<dbReference type="eggNOG" id="COG0331">
    <property type="taxonomic scope" value="Bacteria"/>
</dbReference>
<organism evidence="9 10">
    <name type="scientific">Thiomicrospira cyclica (strain DSM 14477 / JCM 11371 / ALM1)</name>
    <name type="common">Thioalkalimicrobium cyclicum</name>
    <dbReference type="NCBI Taxonomy" id="717773"/>
    <lineage>
        <taxon>Bacteria</taxon>
        <taxon>Pseudomonadati</taxon>
        <taxon>Pseudomonadota</taxon>
        <taxon>Gammaproteobacteria</taxon>
        <taxon>Thiotrichales</taxon>
        <taxon>Piscirickettsiaceae</taxon>
        <taxon>Thiomicrospira</taxon>
    </lineage>
</organism>
<comment type="similarity">
    <text evidence="6">Belongs to the fabD family.</text>
</comment>
<dbReference type="PIRSF" id="PIRSF000446">
    <property type="entry name" value="Mct"/>
    <property type="match status" value="1"/>
</dbReference>
<dbReference type="PANTHER" id="PTHR42681:SF1">
    <property type="entry name" value="MALONYL-COA-ACYL CARRIER PROTEIN TRANSACYLASE, MITOCHONDRIAL"/>
    <property type="match status" value="1"/>
</dbReference>
<dbReference type="EMBL" id="CP002776">
    <property type="protein sequence ID" value="AEG31911.1"/>
    <property type="molecule type" value="Genomic_DNA"/>
</dbReference>
<evidence type="ECO:0000256" key="5">
    <source>
        <dbReference type="ARBA" id="ARBA00048462"/>
    </source>
</evidence>
<dbReference type="GO" id="GO:0006633">
    <property type="term" value="P:fatty acid biosynthetic process"/>
    <property type="evidence" value="ECO:0007669"/>
    <property type="project" value="TreeGrafter"/>
</dbReference>
<evidence type="ECO:0000256" key="3">
    <source>
        <dbReference type="ARBA" id="ARBA00022679"/>
    </source>
</evidence>
<keyword evidence="3 6" id="KW-0808">Transferase</keyword>
<dbReference type="Pfam" id="PF00698">
    <property type="entry name" value="Acyl_transf_1"/>
    <property type="match status" value="1"/>
</dbReference>
<reference evidence="9 10" key="1">
    <citation type="submission" date="2011-05" db="EMBL/GenBank/DDBJ databases">
        <title>Complete sequence of Thioalkalimicrobium cyclicum ALM1.</title>
        <authorList>
            <consortium name="US DOE Joint Genome Institute"/>
            <person name="Lucas S."/>
            <person name="Han J."/>
            <person name="Lapidus A."/>
            <person name="Cheng J.-F."/>
            <person name="Goodwin L."/>
            <person name="Pitluck S."/>
            <person name="Peters L."/>
            <person name="Mikhailova N."/>
            <person name="Davenport K."/>
            <person name="Han C."/>
            <person name="Tapia R."/>
            <person name="Land M."/>
            <person name="Hauser L."/>
            <person name="Kyrpides N."/>
            <person name="Ivanova N."/>
            <person name="Pagani I."/>
            <person name="Kappler U."/>
            <person name="Woyke T."/>
        </authorList>
    </citation>
    <scope>NUCLEOTIDE SEQUENCE [LARGE SCALE GENOMIC DNA]</scope>
    <source>
        <strain evidence="10">DSM 14477 / JCM 11371 / ALM1</strain>
    </source>
</reference>
<evidence type="ECO:0000256" key="7">
    <source>
        <dbReference type="PIRSR" id="PIRSR000446-1"/>
    </source>
</evidence>
<sequence>MTSVVVFPGQGAQSIGMLNALAETHPAILDYFARASSVLDYDLWQVVTAGPEERLNDTAVTQPAMLVAGYACYAMLKEVLPEWEPVYFAGHSLGEYTALVAAEAISLEDAVALVAKRGSLMQTAVAPGEGAMAAVLGLTDEQVEQACATASQGAIVSAVNYNSPGQVVIAGEAAAVTRAMAQATEMGAKRVVPLAVSVPSHCALMKPAAEQLAEAIASIDWQLPRLPVVHNVNTQVSDKIDDLQAALVAQLHQPVQWVKTIEKFAADGVTHLIECGPGKVLAGLNRRIDRSMTVASVYDSATLANIVNLLEDN</sequence>
<dbReference type="InterPro" id="IPR014043">
    <property type="entry name" value="Acyl_transferase_dom"/>
</dbReference>
<dbReference type="NCBIfam" id="TIGR00128">
    <property type="entry name" value="fabD"/>
    <property type="match status" value="1"/>
</dbReference>
<dbReference type="InterPro" id="IPR050858">
    <property type="entry name" value="Mal-CoA-ACP_Trans/PKS_FabD"/>
</dbReference>
<dbReference type="Proteomes" id="UP000009232">
    <property type="component" value="Chromosome"/>
</dbReference>
<dbReference type="InterPro" id="IPR016035">
    <property type="entry name" value="Acyl_Trfase/lysoPLipase"/>
</dbReference>
<dbReference type="SUPFAM" id="SSF52151">
    <property type="entry name" value="FabD/lysophospholipase-like"/>
    <property type="match status" value="1"/>
</dbReference>
<dbReference type="GO" id="GO:0005829">
    <property type="term" value="C:cytosol"/>
    <property type="evidence" value="ECO:0007669"/>
    <property type="project" value="TreeGrafter"/>
</dbReference>
<name>F6D8R0_THICA</name>
<dbReference type="PANTHER" id="PTHR42681">
    <property type="entry name" value="MALONYL-COA-ACYL CARRIER PROTEIN TRANSACYLASE, MITOCHONDRIAL"/>
    <property type="match status" value="1"/>
</dbReference>
<dbReference type="FunFam" id="3.30.70.250:FF:000001">
    <property type="entry name" value="Malonyl CoA-acyl carrier protein transacylase"/>
    <property type="match status" value="1"/>
</dbReference>
<feature type="active site" evidence="7">
    <location>
        <position position="201"/>
    </location>
</feature>
<dbReference type="InterPro" id="IPR001227">
    <property type="entry name" value="Ac_transferase_dom_sf"/>
</dbReference>
<dbReference type="SMART" id="SM00827">
    <property type="entry name" value="PKS_AT"/>
    <property type="match status" value="1"/>
</dbReference>
<keyword evidence="10" id="KW-1185">Reference proteome</keyword>
<proteinExistence type="inferred from homology"/>